<name>A0AA94RI31_9MYCO</name>
<evidence type="ECO:0000313" key="3">
    <source>
        <dbReference type="Proteomes" id="UP000309984"/>
    </source>
</evidence>
<dbReference type="Proteomes" id="UP000309984">
    <property type="component" value="Unassembled WGS sequence"/>
</dbReference>
<protein>
    <submittedName>
        <fullName evidence="2">DNA ligase</fullName>
    </submittedName>
</protein>
<feature type="domain" description="RNA ligase" evidence="1">
    <location>
        <begin position="47"/>
        <end position="204"/>
    </location>
</feature>
<dbReference type="GO" id="GO:0016874">
    <property type="term" value="F:ligase activity"/>
    <property type="evidence" value="ECO:0007669"/>
    <property type="project" value="UniProtKB-KW"/>
</dbReference>
<dbReference type="InterPro" id="IPR021122">
    <property type="entry name" value="RNA_ligase_dom_REL/Rnl2"/>
</dbReference>
<proteinExistence type="predicted"/>
<evidence type="ECO:0000259" key="1">
    <source>
        <dbReference type="Pfam" id="PF09414"/>
    </source>
</evidence>
<dbReference type="PANTHER" id="PTHR43883">
    <property type="entry name" value="SLR0207 PROTEIN"/>
    <property type="match status" value="1"/>
</dbReference>
<dbReference type="Pfam" id="PF09414">
    <property type="entry name" value="RNA_ligase"/>
    <property type="match status" value="1"/>
</dbReference>
<dbReference type="InterPro" id="IPR052732">
    <property type="entry name" value="Cell-binding_unc_protein"/>
</dbReference>
<evidence type="ECO:0000313" key="2">
    <source>
        <dbReference type="EMBL" id="TLH81126.1"/>
    </source>
</evidence>
<organism evidence="2 3">
    <name type="scientific">Mycolicibacterium phocaicum</name>
    <dbReference type="NCBI Taxonomy" id="319706"/>
    <lineage>
        <taxon>Bacteria</taxon>
        <taxon>Bacillati</taxon>
        <taxon>Actinomycetota</taxon>
        <taxon>Actinomycetes</taxon>
        <taxon>Mycobacteriales</taxon>
        <taxon>Mycobacteriaceae</taxon>
        <taxon>Mycolicibacterium</taxon>
    </lineage>
</organism>
<keyword evidence="3" id="KW-1185">Reference proteome</keyword>
<dbReference type="EMBL" id="POTM01000002">
    <property type="protein sequence ID" value="TLH81126.1"/>
    <property type="molecule type" value="Genomic_DNA"/>
</dbReference>
<dbReference type="SUPFAM" id="SSF56091">
    <property type="entry name" value="DNA ligase/mRNA capping enzyme, catalytic domain"/>
    <property type="match status" value="1"/>
</dbReference>
<sequence>MRPRRTVTEFVRFPSTPYLVRPPGIDVRDDKVLTKTERDEFLTRVLHVEEKVDGQNLGISSGDQGLQFQARGSYVQPGGRHFRGLATWVAPRQRRLEQGLNDDLIIFGEWCAVTHSVRYESLPDWFLVFDVYERRSGRFWEPDMRDALAEELGLCTVPFLGVGYFAVDDLTRLICRSRVGHEQMEGVIARTITIDGPQQRAKLVRPEFVQQIDRHWMSGQRSMNRLAR</sequence>
<gene>
    <name evidence="2" type="ORF">C1S79_00210</name>
</gene>
<accession>A0AA94RI31</accession>
<comment type="caution">
    <text evidence="2">The sequence shown here is derived from an EMBL/GenBank/DDBJ whole genome shotgun (WGS) entry which is preliminary data.</text>
</comment>
<dbReference type="PANTHER" id="PTHR43883:SF1">
    <property type="entry name" value="GLUCONOKINASE"/>
    <property type="match status" value="1"/>
</dbReference>
<dbReference type="AlphaFoldDB" id="A0AA94RI31"/>
<reference evidence="2 3" key="1">
    <citation type="submission" date="2018-01" db="EMBL/GenBank/DDBJ databases">
        <title>Comparative genomics of Mycobacterium mucogenicum and Mycobacterium neoaurum clade members emphasizing tRNA and non-coding RNA.</title>
        <authorList>
            <person name="Behra P.R.K."/>
            <person name="Pettersson B.M.F."/>
            <person name="Das S."/>
            <person name="Dasgupta S."/>
            <person name="Kirsebom L.A."/>
        </authorList>
    </citation>
    <scope>NUCLEOTIDE SEQUENCE [LARGE SCALE GENOMIC DNA]</scope>
    <source>
        <strain evidence="2 3">DSM 45104</strain>
    </source>
</reference>
<keyword evidence="2" id="KW-0436">Ligase</keyword>
<dbReference type="Gene3D" id="3.30.470.30">
    <property type="entry name" value="DNA ligase/mRNA capping enzyme"/>
    <property type="match status" value="1"/>
</dbReference>